<dbReference type="Proteomes" id="UP000886748">
    <property type="component" value="Unassembled WGS sequence"/>
</dbReference>
<evidence type="ECO:0000256" key="5">
    <source>
        <dbReference type="ARBA" id="ARBA00022729"/>
    </source>
</evidence>
<evidence type="ECO:0000313" key="10">
    <source>
        <dbReference type="Proteomes" id="UP000886748"/>
    </source>
</evidence>
<protein>
    <recommendedName>
        <fullName evidence="11">Autotransporter domain-containing protein</fullName>
    </recommendedName>
</protein>
<reference evidence="9" key="2">
    <citation type="journal article" date="2021" name="PeerJ">
        <title>Extensive microbial diversity within the chicken gut microbiome revealed by metagenomics and culture.</title>
        <authorList>
            <person name="Gilroy R."/>
            <person name="Ravi A."/>
            <person name="Getino M."/>
            <person name="Pursley I."/>
            <person name="Horton D.L."/>
            <person name="Alikhan N.F."/>
            <person name="Baker D."/>
            <person name="Gharbi K."/>
            <person name="Hall N."/>
            <person name="Watson M."/>
            <person name="Adriaenssens E.M."/>
            <person name="Foster-Nyarko E."/>
            <person name="Jarju S."/>
            <person name="Secka A."/>
            <person name="Antonio M."/>
            <person name="Oren A."/>
            <person name="Chaudhuri R.R."/>
            <person name="La Ragione R."/>
            <person name="Hildebrand F."/>
            <person name="Pallen M.J."/>
        </authorList>
    </citation>
    <scope>NUCLEOTIDE SEQUENCE</scope>
    <source>
        <strain evidence="9">CHK154-7741</strain>
    </source>
</reference>
<organism evidence="9 10">
    <name type="scientific">Candidatus Limenecus avicola</name>
    <dbReference type="NCBI Taxonomy" id="2840847"/>
    <lineage>
        <taxon>Bacteria</taxon>
        <taxon>Bacillati</taxon>
        <taxon>Bacillota</taxon>
        <taxon>Clostridia</taxon>
        <taxon>Eubacteriales</taxon>
        <taxon>Clostridiaceae</taxon>
        <taxon>Clostridiaceae incertae sedis</taxon>
        <taxon>Candidatus Limenecus</taxon>
    </lineage>
</organism>
<dbReference type="GO" id="GO:0005576">
    <property type="term" value="C:extracellular region"/>
    <property type="evidence" value="ECO:0007669"/>
    <property type="project" value="UniProtKB-SubCell"/>
</dbReference>
<sequence>MKKNLAKRMVIAALLTTWMACPYTALAQDYEGGTNANGGAKYVNKGEIFDVEENSSFTHNQSTAQNYGGGAIYNDGGTVNIGNGTSFVENYLNQPVIDTTDKDYRSAGGAIASWNGGSVNIGNNVSFINNGLNSNGQAAWASGGAIYVDTDQVNLSQLTIGEGASFTGNQAGSLGGAIYVGDSNTNITSATFNGNKAGTWGGAIFAGQYFGISGNKINIDGVTKFLNNEAGSYGGAIVSQYTNLNVGDGTNLVTFDNNKAGIDGGAIHISTDSDPSYSANSTIKNSIFTNNQATTGSGGAIFNPGSMTIENASFGQLVLDDQKNIIGAQSGNIAGQNGGAIHNQDGGSVTFNGENNIFAGNTANQGGAISNFGDGSTVNLGDNAIFAYNTANSVGGAISTVDTGSTGKTVIGDDAIFIGNKAVAGQGGAVHNQRANTEIGDNAKFYNNTAIGYGGGAIYQDTDGAATSLTVGANAEFYNNSTTSSHGGAVMNFNAGDNASLIIEEGAKFVNNSAGKTGGAISNWGAETTVGENAEFTANTSEGNGGAIYNANYGGKDSEVNISGNTIFSQNISKGDGGAIYNAGNINLDTAAGDITFKDNEANGIKNDLYLANGSETTITGASHNVSIGGGLVSETGSALDISGSSNLTIEEGAVADISGSLTSTGAGQVVNNGDVTVSGTSTASITNNGSLTIANGGSYIANVIQDNNDSSITVNDGGIFGTSSTLQGGSLTVNDGGKINGSVEVTEAVEVNVGSATFDQNGLLVGGDSSNGYITGSFNLKDTEITLKDVLTDDLTISGNSQILTADPDAVKIGNGTSSNTLTLSNGSNNAAADKNFEVTNPATLKLSPDSGKSMTLNNNVTGTGNVLVDEKVTQVDNPDYDADEAAKDPNYNVPAKIDKHWGVGTVNVASDNSGFSGTYLQKLGTVIAQAGSKFFGGANTVQGGTLVLQNGADLSSDVNVAARDPQADANIYPEYGTVDIYNAINGTVGEDGINRITADSIANGNNAVIDYINSDDSTKTVNITAGGLGLFNGTRVEGDLTLNKDYGVRDLTFGNGSGSEADSIILNEATKLTYADNAYIKDNSTVSVGANASLNFENQTTDITYNPVISSTADTASINKSGAGSTTIASTMENYHGKVNVTGGVLNLASAEDKLLNDITINGGVMNVTGGLGVENEAGSDGKLSVTNGALAVEKFVETNDNLTVTDSNMTVGDYLAVGGDSVLKDSVVTITNDYESLGSVIIDNTVLTVGGEADLKDTTIKGDNSVATFGKDSYFANLTVTDKSTINTLGNVEVGNTFTIGAQGSATSNPTINMQSGAINTITANDVIINSASNILFDVDPRSKETDKIIANNIITNNGSPDPYQMLIGGINFTTSPIDRNVQFDISNVLTDSQGGHGNWITLPDGGVIANSAMGQYHITASSAGSPILNAALLNLNPQQYRGQVATIASWQNQLIVNNLLFDHMNLVTRQLMDEERTANKYAAAIPFIDNYQYSIKDGTLWYKAYGAFETLSMTKGLNVGNNAYGSLIGADFPLINLKKGWKLVPTAYIAYNGGHQHFNGVSMYQNGAQLGLMGTAYKGDFMTSLLAYGGGYANDMSIRGQYGSGNDNTGNWFAGVASKTAYNIRLPHDFIIQPAFMAAYNAFGQQNWGSNFGTMSMSSGMLNGLNVAPGLNFIWQKKTFSIYATTQLVYNVMGGVDGKAGNIDLGYVRMRHCYFEYGLGVMKKFKDTFSGYLQFTIRNGGRTGIGFSGGLNWKVGKE</sequence>
<proteinExistence type="predicted"/>
<gene>
    <name evidence="9" type="ORF">IAD26_05040</name>
</gene>
<evidence type="ECO:0000256" key="6">
    <source>
        <dbReference type="ARBA" id="ARBA00023136"/>
    </source>
</evidence>
<dbReference type="GO" id="GO:0009279">
    <property type="term" value="C:cell outer membrane"/>
    <property type="evidence" value="ECO:0007669"/>
    <property type="project" value="UniProtKB-SubCell"/>
</dbReference>
<keyword evidence="7" id="KW-0998">Cell outer membrane</keyword>
<dbReference type="SUPFAM" id="SSF103515">
    <property type="entry name" value="Autotransporter"/>
    <property type="match status" value="1"/>
</dbReference>
<comment type="subcellular location">
    <subcellularLocation>
        <location evidence="1">Cell envelope</location>
    </subcellularLocation>
    <subcellularLocation>
        <location evidence="2">Cell outer membrane</location>
    </subcellularLocation>
    <subcellularLocation>
        <location evidence="3">Secreted</location>
    </subcellularLocation>
</comment>
<evidence type="ECO:0008006" key="11">
    <source>
        <dbReference type="Google" id="ProtNLM"/>
    </source>
</evidence>
<evidence type="ECO:0000256" key="4">
    <source>
        <dbReference type="ARBA" id="ARBA00022525"/>
    </source>
</evidence>
<feature type="chain" id="PRO_5039652678" description="Autotransporter domain-containing protein" evidence="8">
    <location>
        <begin position="28"/>
        <end position="1762"/>
    </location>
</feature>
<dbReference type="InterPro" id="IPR036709">
    <property type="entry name" value="Autotransporte_beta_dom_sf"/>
</dbReference>
<feature type="signal peptide" evidence="8">
    <location>
        <begin position="1"/>
        <end position="27"/>
    </location>
</feature>
<evidence type="ECO:0000256" key="1">
    <source>
        <dbReference type="ARBA" id="ARBA00004196"/>
    </source>
</evidence>
<dbReference type="InterPro" id="IPR003368">
    <property type="entry name" value="POMP_repeat"/>
</dbReference>
<comment type="caution">
    <text evidence="9">The sequence shown here is derived from an EMBL/GenBank/DDBJ whole genome shotgun (WGS) entry which is preliminary data.</text>
</comment>
<evidence type="ECO:0000256" key="7">
    <source>
        <dbReference type="ARBA" id="ARBA00023237"/>
    </source>
</evidence>
<evidence type="ECO:0000256" key="8">
    <source>
        <dbReference type="SAM" id="SignalP"/>
    </source>
</evidence>
<dbReference type="SMART" id="SM00710">
    <property type="entry name" value="PbH1"/>
    <property type="match status" value="9"/>
</dbReference>
<dbReference type="PROSITE" id="PS51257">
    <property type="entry name" value="PROKAR_LIPOPROTEIN"/>
    <property type="match status" value="1"/>
</dbReference>
<keyword evidence="6" id="KW-0472">Membrane</keyword>
<evidence type="ECO:0000256" key="3">
    <source>
        <dbReference type="ARBA" id="ARBA00004613"/>
    </source>
</evidence>
<dbReference type="NCBIfam" id="TIGR01376">
    <property type="entry name" value="POMP_repeat"/>
    <property type="match status" value="2"/>
</dbReference>
<dbReference type="Pfam" id="PF02415">
    <property type="entry name" value="Chlam_PMP"/>
    <property type="match status" value="5"/>
</dbReference>
<accession>A0A9D1N0D5</accession>
<evidence type="ECO:0000256" key="2">
    <source>
        <dbReference type="ARBA" id="ARBA00004442"/>
    </source>
</evidence>
<reference evidence="9" key="1">
    <citation type="submission" date="2020-10" db="EMBL/GenBank/DDBJ databases">
        <authorList>
            <person name="Gilroy R."/>
        </authorList>
    </citation>
    <scope>NUCLEOTIDE SEQUENCE</scope>
    <source>
        <strain evidence="9">CHK154-7741</strain>
    </source>
</reference>
<name>A0A9D1N0D5_9CLOT</name>
<keyword evidence="4" id="KW-0964">Secreted</keyword>
<evidence type="ECO:0000313" key="9">
    <source>
        <dbReference type="EMBL" id="HIU92482.1"/>
    </source>
</evidence>
<dbReference type="EMBL" id="DVOD01000035">
    <property type="protein sequence ID" value="HIU92482.1"/>
    <property type="molecule type" value="Genomic_DNA"/>
</dbReference>
<dbReference type="InterPro" id="IPR006626">
    <property type="entry name" value="PbH1"/>
</dbReference>
<keyword evidence="5 8" id="KW-0732">Signal</keyword>